<keyword evidence="3" id="KW-1185">Reference proteome</keyword>
<feature type="region of interest" description="Disordered" evidence="1">
    <location>
        <begin position="56"/>
        <end position="126"/>
    </location>
</feature>
<accession>A0A2A2JUU6</accession>
<evidence type="ECO:0000313" key="3">
    <source>
        <dbReference type="Proteomes" id="UP000218231"/>
    </source>
</evidence>
<dbReference type="OrthoDB" id="5851038at2759"/>
<dbReference type="Proteomes" id="UP000218231">
    <property type="component" value="Unassembled WGS sequence"/>
</dbReference>
<feature type="compositionally biased region" description="Polar residues" evidence="1">
    <location>
        <begin position="1"/>
        <end position="10"/>
    </location>
</feature>
<dbReference type="AlphaFoldDB" id="A0A2A2JUU6"/>
<sequence>MANLSESLQSVPGKAMEFMSSLMPESKTPEPVHATEESFRHMLSSVDEHFNQVAKDVQKSLDETRLPDSEGISAKLDDAQKEQVELKSSIRVPEIVETSPEQLAQPEKSAHNHPEHAQSVPSKSFNDAFLELDEPVVAEGIPMTDSAREEQLRRILQQKQQQAAQALQGLQQHPSIAQHHQVPEIVLQQQQQQQRQLIEQLQRQGVPPHLIAQYQEAMAAQQRSQLAQRQQAAGMSPLDIQEQMIAEQQRLQALAADVQARRLHPDAQNREKRLSSDDEKALLVWELERQQLEADRLRKLQDREVGGDDASDLTGTSSRVLEQLLPGSHISYHSTSPEEDPEMLKPFDTPQARRPEPKLEQKLLSEIDQLAGAAHDLTLKRERYGNL</sequence>
<feature type="compositionally biased region" description="Basic and acidic residues" evidence="1">
    <location>
        <begin position="56"/>
        <end position="68"/>
    </location>
</feature>
<feature type="region of interest" description="Disordered" evidence="1">
    <location>
        <begin position="1"/>
        <end position="35"/>
    </location>
</feature>
<name>A0A2A2JUU6_9BILA</name>
<comment type="caution">
    <text evidence="2">The sequence shown here is derived from an EMBL/GenBank/DDBJ whole genome shotgun (WGS) entry which is preliminary data.</text>
</comment>
<protein>
    <submittedName>
        <fullName evidence="2">Uncharacterized protein</fullName>
    </submittedName>
</protein>
<feature type="region of interest" description="Disordered" evidence="1">
    <location>
        <begin position="329"/>
        <end position="358"/>
    </location>
</feature>
<gene>
    <name evidence="2" type="ORF">WR25_26925</name>
</gene>
<feature type="compositionally biased region" description="Basic and acidic residues" evidence="1">
    <location>
        <begin position="75"/>
        <end position="85"/>
    </location>
</feature>
<reference evidence="2 3" key="1">
    <citation type="journal article" date="2017" name="Curr. Biol.">
        <title>Genome architecture and evolution of a unichromosomal asexual nematode.</title>
        <authorList>
            <person name="Fradin H."/>
            <person name="Zegar C."/>
            <person name="Gutwein M."/>
            <person name="Lucas J."/>
            <person name="Kovtun M."/>
            <person name="Corcoran D."/>
            <person name="Baugh L.R."/>
            <person name="Kiontke K."/>
            <person name="Gunsalus K."/>
            <person name="Fitch D.H."/>
            <person name="Piano F."/>
        </authorList>
    </citation>
    <scope>NUCLEOTIDE SEQUENCE [LARGE SCALE GENOMIC DNA]</scope>
    <source>
        <strain evidence="2">PF1309</strain>
    </source>
</reference>
<proteinExistence type="predicted"/>
<dbReference type="STRING" id="2018661.A0A2A2JUU6"/>
<evidence type="ECO:0000313" key="2">
    <source>
        <dbReference type="EMBL" id="PAV65465.1"/>
    </source>
</evidence>
<evidence type="ECO:0000256" key="1">
    <source>
        <dbReference type="SAM" id="MobiDB-lite"/>
    </source>
</evidence>
<dbReference type="EMBL" id="LIAE01010207">
    <property type="protein sequence ID" value="PAV65465.1"/>
    <property type="molecule type" value="Genomic_DNA"/>
</dbReference>
<organism evidence="2 3">
    <name type="scientific">Diploscapter pachys</name>
    <dbReference type="NCBI Taxonomy" id="2018661"/>
    <lineage>
        <taxon>Eukaryota</taxon>
        <taxon>Metazoa</taxon>
        <taxon>Ecdysozoa</taxon>
        <taxon>Nematoda</taxon>
        <taxon>Chromadorea</taxon>
        <taxon>Rhabditida</taxon>
        <taxon>Rhabditina</taxon>
        <taxon>Rhabditomorpha</taxon>
        <taxon>Rhabditoidea</taxon>
        <taxon>Rhabditidae</taxon>
        <taxon>Diploscapter</taxon>
    </lineage>
</organism>